<dbReference type="AlphaFoldDB" id="A0A6A5EB03"/>
<keyword evidence="6" id="KW-0378">Hydrolase</keyword>
<gene>
    <name evidence="9" type="ORF">PFLUV_G00208250</name>
</gene>
<dbReference type="Proteomes" id="UP000465112">
    <property type="component" value="Unassembled WGS sequence"/>
</dbReference>
<dbReference type="GO" id="GO:0016787">
    <property type="term" value="F:hydrolase activity"/>
    <property type="evidence" value="ECO:0007669"/>
    <property type="project" value="UniProtKB-KW"/>
</dbReference>
<comment type="similarity">
    <text evidence="3">Belongs to the HARBI1 family.</text>
</comment>
<dbReference type="EMBL" id="VHII01000018">
    <property type="protein sequence ID" value="KAF1376215.1"/>
    <property type="molecule type" value="Genomic_DNA"/>
</dbReference>
<keyword evidence="7" id="KW-0539">Nucleus</keyword>
<dbReference type="GO" id="GO:0046872">
    <property type="term" value="F:metal ion binding"/>
    <property type="evidence" value="ECO:0007669"/>
    <property type="project" value="UniProtKB-KW"/>
</dbReference>
<evidence type="ECO:0000256" key="4">
    <source>
        <dbReference type="ARBA" id="ARBA00022722"/>
    </source>
</evidence>
<dbReference type="Pfam" id="PF13359">
    <property type="entry name" value="DDE_Tnp_4"/>
    <property type="match status" value="1"/>
</dbReference>
<dbReference type="GO" id="GO:0004518">
    <property type="term" value="F:nuclease activity"/>
    <property type="evidence" value="ECO:0007669"/>
    <property type="project" value="UniProtKB-KW"/>
</dbReference>
<name>A0A6A5EB03_PERFL</name>
<evidence type="ECO:0000256" key="5">
    <source>
        <dbReference type="ARBA" id="ARBA00022723"/>
    </source>
</evidence>
<keyword evidence="4" id="KW-0540">Nuclease</keyword>
<dbReference type="GO" id="GO:0005634">
    <property type="term" value="C:nucleus"/>
    <property type="evidence" value="ECO:0007669"/>
    <property type="project" value="UniProtKB-SubCell"/>
</dbReference>
<dbReference type="InterPro" id="IPR027806">
    <property type="entry name" value="HARBI1_dom"/>
</dbReference>
<comment type="caution">
    <text evidence="9">The sequence shown here is derived from an EMBL/GenBank/DDBJ whole genome shotgun (WGS) entry which is preliminary data.</text>
</comment>
<evidence type="ECO:0000259" key="8">
    <source>
        <dbReference type="Pfam" id="PF13359"/>
    </source>
</evidence>
<evidence type="ECO:0000256" key="1">
    <source>
        <dbReference type="ARBA" id="ARBA00001968"/>
    </source>
</evidence>
<keyword evidence="10" id="KW-1185">Reference proteome</keyword>
<keyword evidence="5" id="KW-0479">Metal-binding</keyword>
<evidence type="ECO:0000256" key="7">
    <source>
        <dbReference type="ARBA" id="ARBA00023242"/>
    </source>
</evidence>
<evidence type="ECO:0000256" key="6">
    <source>
        <dbReference type="ARBA" id="ARBA00022801"/>
    </source>
</evidence>
<evidence type="ECO:0000313" key="9">
    <source>
        <dbReference type="EMBL" id="KAF1376215.1"/>
    </source>
</evidence>
<dbReference type="InterPro" id="IPR045249">
    <property type="entry name" value="HARBI1-like"/>
</dbReference>
<reference evidence="9 10" key="1">
    <citation type="submission" date="2019-06" db="EMBL/GenBank/DDBJ databases">
        <title>A chromosome-scale genome assembly of the European perch, Perca fluviatilis.</title>
        <authorList>
            <person name="Roques C."/>
            <person name="Zahm M."/>
            <person name="Cabau C."/>
            <person name="Klopp C."/>
            <person name="Bouchez O."/>
            <person name="Donnadieu C."/>
            <person name="Kuhl H."/>
            <person name="Gislard M."/>
            <person name="Guendouz S."/>
            <person name="Journot L."/>
            <person name="Haffray P."/>
            <person name="Bestin A."/>
            <person name="Morvezen R."/>
            <person name="Feron R."/>
            <person name="Wen M."/>
            <person name="Jouanno E."/>
            <person name="Herpin A."/>
            <person name="Schartl M."/>
            <person name="Postlethwait J."/>
            <person name="Schaerlinger B."/>
            <person name="Chardard D."/>
            <person name="Lecocq T."/>
            <person name="Poncet C."/>
            <person name="Jaffrelo L."/>
            <person name="Lampietro C."/>
            <person name="Guiguen Y."/>
        </authorList>
    </citation>
    <scope>NUCLEOTIDE SEQUENCE [LARGE SCALE GENOMIC DNA]</scope>
    <source>
        <tissue evidence="9">Blood</tissue>
    </source>
</reference>
<sequence>MGRLNASSSSVWRHSSVRRRLQEGALRGHGYLLGDRGYPLLDFLITPVPNPVTHQERNFNHAHARTRATVERCVGLLKGRWLCLAHAGGTLLYSPKKELFSSDGTLFGGFKGPHPSGPLAVAHGRLVDGPRLTPLAPAQALGGAQG</sequence>
<comment type="cofactor">
    <cofactor evidence="1">
        <name>a divalent metal cation</name>
        <dbReference type="ChEBI" id="CHEBI:60240"/>
    </cofactor>
</comment>
<evidence type="ECO:0000313" key="10">
    <source>
        <dbReference type="Proteomes" id="UP000465112"/>
    </source>
</evidence>
<feature type="domain" description="DDE Tnp4" evidence="8">
    <location>
        <begin position="6"/>
        <end position="88"/>
    </location>
</feature>
<proteinExistence type="inferred from homology"/>
<protein>
    <recommendedName>
        <fullName evidence="8">DDE Tnp4 domain-containing protein</fullName>
    </recommendedName>
</protein>
<dbReference type="PANTHER" id="PTHR22930:SF85">
    <property type="entry name" value="GH03217P-RELATED"/>
    <property type="match status" value="1"/>
</dbReference>
<evidence type="ECO:0000256" key="2">
    <source>
        <dbReference type="ARBA" id="ARBA00004123"/>
    </source>
</evidence>
<dbReference type="PANTHER" id="PTHR22930">
    <property type="match status" value="1"/>
</dbReference>
<evidence type="ECO:0000256" key="3">
    <source>
        <dbReference type="ARBA" id="ARBA00006958"/>
    </source>
</evidence>
<comment type="subcellular location">
    <subcellularLocation>
        <location evidence="2">Nucleus</location>
    </subcellularLocation>
</comment>
<accession>A0A6A5EB03</accession>
<organism evidence="9 10">
    <name type="scientific">Perca fluviatilis</name>
    <name type="common">European perch</name>
    <dbReference type="NCBI Taxonomy" id="8168"/>
    <lineage>
        <taxon>Eukaryota</taxon>
        <taxon>Metazoa</taxon>
        <taxon>Chordata</taxon>
        <taxon>Craniata</taxon>
        <taxon>Vertebrata</taxon>
        <taxon>Euteleostomi</taxon>
        <taxon>Actinopterygii</taxon>
        <taxon>Neopterygii</taxon>
        <taxon>Teleostei</taxon>
        <taxon>Neoteleostei</taxon>
        <taxon>Acanthomorphata</taxon>
        <taxon>Eupercaria</taxon>
        <taxon>Perciformes</taxon>
        <taxon>Percoidei</taxon>
        <taxon>Percidae</taxon>
        <taxon>Percinae</taxon>
        <taxon>Perca</taxon>
    </lineage>
</organism>